<dbReference type="PANTHER" id="PTHR30540:SF79">
    <property type="entry name" value="LOW AFFINITY POTASSIUM TRANSPORT SYSTEM PROTEIN KUP"/>
    <property type="match status" value="1"/>
</dbReference>
<feature type="transmembrane region" description="Helical" evidence="13">
    <location>
        <begin position="74"/>
        <end position="95"/>
    </location>
</feature>
<evidence type="ECO:0000256" key="1">
    <source>
        <dbReference type="ARBA" id="ARBA00004141"/>
    </source>
</evidence>
<keyword evidence="11 13" id="KW-0406">Ion transport</keyword>
<evidence type="ECO:0000256" key="11">
    <source>
        <dbReference type="ARBA" id="ARBA00023065"/>
    </source>
</evidence>
<dbReference type="InterPro" id="IPR023051">
    <property type="entry name" value="Kup"/>
</dbReference>
<dbReference type="InterPro" id="IPR003855">
    <property type="entry name" value="K+_transporter"/>
</dbReference>
<comment type="catalytic activity">
    <reaction evidence="13">
        <text>K(+)(in) + H(+)(in) = K(+)(out) + H(+)(out)</text>
        <dbReference type="Rhea" id="RHEA:28490"/>
        <dbReference type="ChEBI" id="CHEBI:15378"/>
        <dbReference type="ChEBI" id="CHEBI:29103"/>
    </reaction>
</comment>
<keyword evidence="18" id="KW-1185">Reference proteome</keyword>
<comment type="subcellular location">
    <subcellularLocation>
        <location evidence="13">Cell membrane</location>
        <topology evidence="13">Multi-pass membrane protein</topology>
    </subcellularLocation>
    <subcellularLocation>
        <location evidence="1">Membrane</location>
        <topology evidence="1">Multi-pass membrane protein</topology>
    </subcellularLocation>
</comment>
<reference evidence="17 18" key="1">
    <citation type="submission" date="2015-11" db="EMBL/GenBank/DDBJ databases">
        <title>Whole-Genome Sequence of Candidatus Oderbacter manganicum from the National Park Lower Oder Valley, Germany.</title>
        <authorList>
            <person name="Braun B."/>
            <person name="Liere K."/>
            <person name="Szewzyk U."/>
        </authorList>
    </citation>
    <scope>NUCLEOTIDE SEQUENCE [LARGE SCALE GENOMIC DNA]</scope>
    <source>
        <strain evidence="17 18">OTSz_A_272</strain>
    </source>
</reference>
<proteinExistence type="inferred from homology"/>
<evidence type="ECO:0000313" key="18">
    <source>
        <dbReference type="Proteomes" id="UP000092498"/>
    </source>
</evidence>
<dbReference type="AlphaFoldDB" id="A0A1B1AHX5"/>
<dbReference type="InParanoid" id="A0A1B1AHX5"/>
<keyword evidence="5" id="KW-0997">Cell inner membrane</keyword>
<gene>
    <name evidence="13" type="primary">kup</name>
    <name evidence="17" type="ORF">ATE48_09695</name>
</gene>
<feature type="transmembrane region" description="Helical" evidence="13">
    <location>
        <begin position="237"/>
        <end position="260"/>
    </location>
</feature>
<evidence type="ECO:0000256" key="10">
    <source>
        <dbReference type="ARBA" id="ARBA00022989"/>
    </source>
</evidence>
<accession>A0A1B1AHX5</accession>
<keyword evidence="6 13" id="KW-0633">Potassium transport</keyword>
<organism evidence="17 18">
    <name type="scientific">Candidatus Viadribacter manganicus</name>
    <dbReference type="NCBI Taxonomy" id="1759059"/>
    <lineage>
        <taxon>Bacteria</taxon>
        <taxon>Pseudomonadati</taxon>
        <taxon>Pseudomonadota</taxon>
        <taxon>Alphaproteobacteria</taxon>
        <taxon>Hyphomonadales</taxon>
        <taxon>Hyphomonadaceae</taxon>
        <taxon>Candidatus Viadribacter</taxon>
    </lineage>
</organism>
<feature type="transmembrane region" description="Helical" evidence="13">
    <location>
        <begin position="32"/>
        <end position="54"/>
    </location>
</feature>
<dbReference type="GO" id="GO:0015079">
    <property type="term" value="F:potassium ion transmembrane transporter activity"/>
    <property type="evidence" value="ECO:0007669"/>
    <property type="project" value="UniProtKB-UniRule"/>
</dbReference>
<comment type="similarity">
    <text evidence="2 13">Belongs to the HAK/KUP transporter (TC 2.A.72) family.</text>
</comment>
<dbReference type="RefSeq" id="WP_066770711.1">
    <property type="nucleotide sequence ID" value="NZ_CP013244.1"/>
</dbReference>
<feature type="region of interest" description="Disordered" evidence="14">
    <location>
        <begin position="1"/>
        <end position="22"/>
    </location>
</feature>
<evidence type="ECO:0000256" key="12">
    <source>
        <dbReference type="ARBA" id="ARBA00023136"/>
    </source>
</evidence>
<evidence type="ECO:0000256" key="5">
    <source>
        <dbReference type="ARBA" id="ARBA00022519"/>
    </source>
</evidence>
<feature type="transmembrane region" description="Helical" evidence="13">
    <location>
        <begin position="338"/>
        <end position="365"/>
    </location>
</feature>
<feature type="transmembrane region" description="Helical" evidence="13">
    <location>
        <begin position="413"/>
        <end position="436"/>
    </location>
</feature>
<dbReference type="Proteomes" id="UP000092498">
    <property type="component" value="Chromosome"/>
</dbReference>
<comment type="function">
    <text evidence="13">Transport of potassium into the cell. Likely operates as a K(+):H(+) symporter.</text>
</comment>
<feature type="transmembrane region" description="Helical" evidence="13">
    <location>
        <begin position="386"/>
        <end position="407"/>
    </location>
</feature>
<dbReference type="Pfam" id="PF22776">
    <property type="entry name" value="K_trans_C"/>
    <property type="match status" value="1"/>
</dbReference>
<dbReference type="GO" id="GO:0005886">
    <property type="term" value="C:plasma membrane"/>
    <property type="evidence" value="ECO:0007669"/>
    <property type="project" value="UniProtKB-SubCell"/>
</dbReference>
<evidence type="ECO:0000256" key="8">
    <source>
        <dbReference type="ARBA" id="ARBA00022847"/>
    </source>
</evidence>
<feature type="transmembrane region" description="Helical" evidence="13">
    <location>
        <begin position="196"/>
        <end position="217"/>
    </location>
</feature>
<sequence>MAQAPAEAPQPNSSSNGAGGGGRARAAAHGGFWTLLIGSIGVVYGDIGTSPLYAFKESFHHVLQDGTLATREEILGIISLIFWALMIVVMLKYIVIVMQMDNKGEGGTLSLMALAQRALGKRTPLLFLIGVAGASMFYGDALITPAISVMSAVEGLKAVPGLEGPIDPFILPIAIGILVGLFAIQSRGTGVMGRFFGPITAIWFITMGALGVTQIMAHPEIFQALSPLHAIGFMIEHRFLTFIVLGSVFLAVTGAEALYADMGHFGRRPIRVAWVGLVLPALTLNYLGQGAFVIANLDTLNNEYQIASEAARAVGATTVQFNFSPFFEMAPDMLRLPLVILATAATVIASQAVISGAFSLTQQAIQLGLLPRMEIRRTSETQAGQIYMPQINWLLLAGVLVLTLAFGSSTRLAAAYGISITGEMLMSTCMMFIVIWKLWKRPAILAAAIVTPFVIIEGIFLASNLQRVWSGGFVPLLLAGGLIIIMWTWVRGTRLLAETTRRDEPLAKLFETLSHHPPHRVRGAAIFLTGDPDIAPAALMHNLKHNQVLHEQIIILTVKTVNAPRAPDSERVKVEDYMPDVRRVTLTFGFMETPNVVKALTEARKHGLKFDIMKTSFFLSRRTIVPSERSGMPLWQDHLFIFLARNATNATDFFHIPSGRAVELGNQVMV</sequence>
<keyword evidence="4 13" id="KW-1003">Cell membrane</keyword>
<evidence type="ECO:0000256" key="14">
    <source>
        <dbReference type="SAM" id="MobiDB-lite"/>
    </source>
</evidence>
<evidence type="ECO:0000256" key="4">
    <source>
        <dbReference type="ARBA" id="ARBA00022475"/>
    </source>
</evidence>
<dbReference type="OrthoDB" id="9805577at2"/>
<feature type="transmembrane region" description="Helical" evidence="13">
    <location>
        <begin position="168"/>
        <end position="184"/>
    </location>
</feature>
<evidence type="ECO:0000256" key="6">
    <source>
        <dbReference type="ARBA" id="ARBA00022538"/>
    </source>
</evidence>
<feature type="transmembrane region" description="Helical" evidence="13">
    <location>
        <begin position="125"/>
        <end position="148"/>
    </location>
</feature>
<keyword evidence="3 13" id="KW-0813">Transport</keyword>
<evidence type="ECO:0000256" key="2">
    <source>
        <dbReference type="ARBA" id="ARBA00007019"/>
    </source>
</evidence>
<feature type="domain" description="K+ potassium transporter C-terminal" evidence="16">
    <location>
        <begin position="523"/>
        <end position="668"/>
    </location>
</feature>
<dbReference type="InterPro" id="IPR053952">
    <property type="entry name" value="K_trans_C"/>
</dbReference>
<evidence type="ECO:0000259" key="15">
    <source>
        <dbReference type="Pfam" id="PF02705"/>
    </source>
</evidence>
<dbReference type="FunCoup" id="A0A1B1AHX5">
    <property type="interactions" value="71"/>
</dbReference>
<feature type="transmembrane region" description="Helical" evidence="13">
    <location>
        <begin position="272"/>
        <end position="295"/>
    </location>
</feature>
<keyword evidence="10 13" id="KW-1133">Transmembrane helix</keyword>
<dbReference type="Pfam" id="PF02705">
    <property type="entry name" value="K_trans"/>
    <property type="match status" value="1"/>
</dbReference>
<dbReference type="HAMAP" id="MF_01522">
    <property type="entry name" value="Kup"/>
    <property type="match status" value="1"/>
</dbReference>
<dbReference type="STRING" id="1759059.ATE48_09695"/>
<evidence type="ECO:0000256" key="9">
    <source>
        <dbReference type="ARBA" id="ARBA00022958"/>
    </source>
</evidence>
<name>A0A1B1AHX5_9PROT</name>
<keyword evidence="7 13" id="KW-0812">Transmembrane</keyword>
<keyword evidence="9 13" id="KW-0630">Potassium</keyword>
<evidence type="ECO:0000259" key="16">
    <source>
        <dbReference type="Pfam" id="PF22776"/>
    </source>
</evidence>
<evidence type="ECO:0000256" key="7">
    <source>
        <dbReference type="ARBA" id="ARBA00022692"/>
    </source>
</evidence>
<dbReference type="KEGG" id="cbot:ATE48_09695"/>
<dbReference type="PANTHER" id="PTHR30540">
    <property type="entry name" value="OSMOTIC STRESS POTASSIUM TRANSPORTER"/>
    <property type="match status" value="1"/>
</dbReference>
<evidence type="ECO:0000256" key="13">
    <source>
        <dbReference type="HAMAP-Rule" id="MF_01522"/>
    </source>
</evidence>
<dbReference type="EMBL" id="CP013244">
    <property type="protein sequence ID" value="ANP46172.1"/>
    <property type="molecule type" value="Genomic_DNA"/>
</dbReference>
<evidence type="ECO:0000256" key="3">
    <source>
        <dbReference type="ARBA" id="ARBA00022448"/>
    </source>
</evidence>
<keyword evidence="8 13" id="KW-0769">Symport</keyword>
<feature type="domain" description="K+ potassium transporter integral membrane" evidence="15">
    <location>
        <begin position="36"/>
        <end position="504"/>
    </location>
</feature>
<feature type="transmembrane region" description="Helical" evidence="13">
    <location>
        <begin position="468"/>
        <end position="490"/>
    </location>
</feature>
<dbReference type="GO" id="GO:0015293">
    <property type="term" value="F:symporter activity"/>
    <property type="evidence" value="ECO:0007669"/>
    <property type="project" value="UniProtKB-UniRule"/>
</dbReference>
<dbReference type="InterPro" id="IPR053951">
    <property type="entry name" value="K_trans_N"/>
</dbReference>
<evidence type="ECO:0000313" key="17">
    <source>
        <dbReference type="EMBL" id="ANP46172.1"/>
    </source>
</evidence>
<feature type="transmembrane region" description="Helical" evidence="13">
    <location>
        <begin position="443"/>
        <end position="462"/>
    </location>
</feature>
<protein>
    <recommendedName>
        <fullName evidence="13">Probable potassium transport system protein Kup</fullName>
    </recommendedName>
</protein>
<keyword evidence="12 13" id="KW-0472">Membrane</keyword>